<dbReference type="EMBL" id="CP081295">
    <property type="protein sequence ID" value="QZD90516.1"/>
    <property type="molecule type" value="Genomic_DNA"/>
</dbReference>
<dbReference type="RefSeq" id="WP_221425984.1">
    <property type="nucleotide sequence ID" value="NZ_CP081295.1"/>
</dbReference>
<evidence type="ECO:0000313" key="1">
    <source>
        <dbReference type="EMBL" id="QZD90516.1"/>
    </source>
</evidence>
<proteinExistence type="predicted"/>
<dbReference type="Proteomes" id="UP000824281">
    <property type="component" value="Chromosome"/>
</dbReference>
<sequence length="155" mass="17904">MLKNDDTASPPEGAEDLREWLVYYLQRYDGSQEAYDNILARPRYMADPNEITQHEHHRIGLFKRLVVNLEEMLGGEESARNWLFYDEELERKTGHVPFDFLYGGFPDALELLSGLSAIAMERRRSVPADTLGEFWNCLFVHSQCPKCGFLSEGNE</sequence>
<accession>A0ABX8ZNI2</accession>
<name>A0ABX8ZNI2_9SPHN</name>
<protein>
    <submittedName>
        <fullName evidence="1">Uncharacterized protein</fullName>
    </submittedName>
</protein>
<reference evidence="1 2" key="1">
    <citation type="submission" date="2021-08" db="EMBL/GenBank/DDBJ databases">
        <title>Comparative Genomics Analysis of the Genus Qipengyuania Reveals Extensive Genetic Diversity and Metabolic Versatility, Including the Description of Fifteen Novel Species.</title>
        <authorList>
            <person name="Liu Y."/>
        </authorList>
    </citation>
    <scope>NUCLEOTIDE SEQUENCE [LARGE SCALE GENOMIC DNA]</scope>
    <source>
        <strain evidence="1 2">1NDH13</strain>
    </source>
</reference>
<organism evidence="1 2">
    <name type="scientific">Qipengyuania aurantiaca</name>
    <dbReference type="NCBI Taxonomy" id="2867233"/>
    <lineage>
        <taxon>Bacteria</taxon>
        <taxon>Pseudomonadati</taxon>
        <taxon>Pseudomonadota</taxon>
        <taxon>Alphaproteobacteria</taxon>
        <taxon>Sphingomonadales</taxon>
        <taxon>Erythrobacteraceae</taxon>
        <taxon>Qipengyuania</taxon>
    </lineage>
</organism>
<gene>
    <name evidence="1" type="ORF">K3148_03740</name>
</gene>
<evidence type="ECO:0000313" key="2">
    <source>
        <dbReference type="Proteomes" id="UP000824281"/>
    </source>
</evidence>
<keyword evidence="2" id="KW-1185">Reference proteome</keyword>